<evidence type="ECO:0000313" key="1">
    <source>
        <dbReference type="EMBL" id="BDL42898.1"/>
    </source>
</evidence>
<organism evidence="1 2">
    <name type="scientific">Akkermansia biwaensis</name>
    <dbReference type="NCBI Taxonomy" id="2946555"/>
    <lineage>
        <taxon>Bacteria</taxon>
        <taxon>Pseudomonadati</taxon>
        <taxon>Verrucomicrobiota</taxon>
        <taxon>Verrucomicrobiia</taxon>
        <taxon>Verrucomicrobiales</taxon>
        <taxon>Akkermansiaceae</taxon>
        <taxon>Akkermansia</taxon>
    </lineage>
</organism>
<keyword evidence="2" id="KW-1185">Reference proteome</keyword>
<dbReference type="EMBL" id="AP025943">
    <property type="protein sequence ID" value="BDL42898.1"/>
    <property type="molecule type" value="Genomic_DNA"/>
</dbReference>
<dbReference type="PANTHER" id="PTHR47176:SF1">
    <property type="entry name" value="OS04G0577500 PROTEIN"/>
    <property type="match status" value="1"/>
</dbReference>
<dbReference type="SUPFAM" id="SSF51556">
    <property type="entry name" value="Metallo-dependent hydrolases"/>
    <property type="match status" value="1"/>
</dbReference>
<dbReference type="Proteomes" id="UP001062263">
    <property type="component" value="Chromosome"/>
</dbReference>
<dbReference type="RefSeq" id="WP_215437518.1">
    <property type="nucleotide sequence ID" value="NZ_AP025943.1"/>
</dbReference>
<dbReference type="InterPro" id="IPR032466">
    <property type="entry name" value="Metal_Hydrolase"/>
</dbReference>
<dbReference type="PANTHER" id="PTHR47176">
    <property type="entry name" value="OSJNBA0020J04.13 PROTEIN"/>
    <property type="match status" value="1"/>
</dbReference>
<dbReference type="GO" id="GO:0016787">
    <property type="term" value="F:hydrolase activity"/>
    <property type="evidence" value="ECO:0007669"/>
    <property type="project" value="UniProtKB-KW"/>
</dbReference>
<dbReference type="Pfam" id="PF01026">
    <property type="entry name" value="TatD_DNase"/>
    <property type="match status" value="1"/>
</dbReference>
<accession>A0ABM7ZE07</accession>
<dbReference type="Gene3D" id="3.20.20.140">
    <property type="entry name" value="Metal-dependent hydrolases"/>
    <property type="match status" value="1"/>
</dbReference>
<sequence>MNLPDAHTHPAPAASGTGLRFVCGTSPADWEQVALLAERDGNVTPFFGIHPWFLDPAAWRRDMRLLEEFLTRFPKAGVGETGLDKCRRGIPGMKMQKDALRRHLDMAARMNRPVALHCCRAWGSLAEMLREYPRLKAILHGWTGALNPASDLPSEDWLLSIGPREMERADIFTSVPLHRLALESDEHPEVLPDLYRIAAQALRMEECRLAGIVTDNLSRISPP</sequence>
<gene>
    <name evidence="1" type="ORF">Abiwalacus_04720</name>
</gene>
<keyword evidence="1" id="KW-0378">Hydrolase</keyword>
<protein>
    <submittedName>
        <fullName evidence="1">TatD family hydrolase</fullName>
    </submittedName>
</protein>
<evidence type="ECO:0000313" key="2">
    <source>
        <dbReference type="Proteomes" id="UP001062263"/>
    </source>
</evidence>
<reference evidence="1" key="1">
    <citation type="submission" date="2022-06" db="EMBL/GenBank/DDBJ databases">
        <title>Akkermansia biwalacus sp. nov., an anaerobic mucin-degrading bacterium isolated from human intestine.</title>
        <authorList>
            <person name="Kobayashi Y."/>
            <person name="Inoue S."/>
            <person name="Kawahara T."/>
            <person name="Kohda N."/>
        </authorList>
    </citation>
    <scope>NUCLEOTIDE SEQUENCE</scope>
    <source>
        <strain evidence="1">WON2089</strain>
    </source>
</reference>
<dbReference type="InterPro" id="IPR001130">
    <property type="entry name" value="TatD-like"/>
</dbReference>
<proteinExistence type="predicted"/>
<name>A0ABM7ZE07_9BACT</name>